<proteinExistence type="predicted"/>
<dbReference type="InterPro" id="IPR004358">
    <property type="entry name" value="Sig_transdc_His_kin-like_C"/>
</dbReference>
<dbReference type="Gene3D" id="3.30.565.10">
    <property type="entry name" value="Histidine kinase-like ATPase, C-terminal domain"/>
    <property type="match status" value="1"/>
</dbReference>
<keyword evidence="10" id="KW-1185">Reference proteome</keyword>
<dbReference type="InterPro" id="IPR036890">
    <property type="entry name" value="HATPase_C_sf"/>
</dbReference>
<evidence type="ECO:0000259" key="5">
    <source>
        <dbReference type="PROSITE" id="PS50109"/>
    </source>
</evidence>
<comment type="caution">
    <text evidence="9">The sequence shown here is derived from an EMBL/GenBank/DDBJ whole genome shotgun (WGS) entry which is preliminary data.</text>
</comment>
<dbReference type="CDD" id="cd17569">
    <property type="entry name" value="REC_HupR-like"/>
    <property type="match status" value="1"/>
</dbReference>
<dbReference type="Gene3D" id="3.40.50.2300">
    <property type="match status" value="2"/>
</dbReference>
<dbReference type="SMART" id="SM00388">
    <property type="entry name" value="HisKA"/>
    <property type="match status" value="1"/>
</dbReference>
<feature type="modified residue" description="4-aspartylphosphate" evidence="4">
    <location>
        <position position="54"/>
    </location>
</feature>
<comment type="catalytic activity">
    <reaction evidence="1">
        <text>ATP + protein L-histidine = ADP + protein N-phospho-L-histidine.</text>
        <dbReference type="EC" id="2.7.13.3"/>
    </reaction>
</comment>
<dbReference type="EMBL" id="JBHTND010000005">
    <property type="protein sequence ID" value="MFD1301076.1"/>
    <property type="molecule type" value="Genomic_DNA"/>
</dbReference>
<dbReference type="PROSITE" id="PS50109">
    <property type="entry name" value="HIS_KIN"/>
    <property type="match status" value="1"/>
</dbReference>
<dbReference type="InterPro" id="IPR000700">
    <property type="entry name" value="PAS-assoc_C"/>
</dbReference>
<dbReference type="InterPro" id="IPR011006">
    <property type="entry name" value="CheY-like_superfamily"/>
</dbReference>
<dbReference type="CDD" id="cd00082">
    <property type="entry name" value="HisKA"/>
    <property type="match status" value="1"/>
</dbReference>
<evidence type="ECO:0000259" key="6">
    <source>
        <dbReference type="PROSITE" id="PS50110"/>
    </source>
</evidence>
<evidence type="ECO:0000313" key="10">
    <source>
        <dbReference type="Proteomes" id="UP001597176"/>
    </source>
</evidence>
<name>A0ABW3WWM3_9HYPH</name>
<dbReference type="InterPro" id="IPR013656">
    <property type="entry name" value="PAS_4"/>
</dbReference>
<dbReference type="PANTHER" id="PTHR43065:SF42">
    <property type="entry name" value="TWO-COMPONENT SENSOR PPRA"/>
    <property type="match status" value="1"/>
</dbReference>
<evidence type="ECO:0000256" key="1">
    <source>
        <dbReference type="ARBA" id="ARBA00000085"/>
    </source>
</evidence>
<feature type="domain" description="PAC" evidence="8">
    <location>
        <begin position="203"/>
        <end position="256"/>
    </location>
</feature>
<dbReference type="Pfam" id="PF02518">
    <property type="entry name" value="HATPase_c"/>
    <property type="match status" value="1"/>
</dbReference>
<dbReference type="Gene3D" id="3.30.450.20">
    <property type="entry name" value="PAS domain"/>
    <property type="match status" value="1"/>
</dbReference>
<gene>
    <name evidence="9" type="ORF">ACFQ4G_05695</name>
</gene>
<reference evidence="10" key="1">
    <citation type="journal article" date="2019" name="Int. J. Syst. Evol. Microbiol.">
        <title>The Global Catalogue of Microorganisms (GCM) 10K type strain sequencing project: providing services to taxonomists for standard genome sequencing and annotation.</title>
        <authorList>
            <consortium name="The Broad Institute Genomics Platform"/>
            <consortium name="The Broad Institute Genome Sequencing Center for Infectious Disease"/>
            <person name="Wu L."/>
            <person name="Ma J."/>
        </authorList>
    </citation>
    <scope>NUCLEOTIDE SEQUENCE [LARGE SCALE GENOMIC DNA]</scope>
    <source>
        <strain evidence="10">CCUG 56108</strain>
    </source>
</reference>
<keyword evidence="3 4" id="KW-0597">Phosphoprotein</keyword>
<feature type="domain" description="PAS" evidence="7">
    <location>
        <begin position="131"/>
        <end position="177"/>
    </location>
</feature>
<evidence type="ECO:0000256" key="2">
    <source>
        <dbReference type="ARBA" id="ARBA00012438"/>
    </source>
</evidence>
<organism evidence="9 10">
    <name type="scientific">Methylobacterium marchantiae</name>
    <dbReference type="NCBI Taxonomy" id="600331"/>
    <lineage>
        <taxon>Bacteria</taxon>
        <taxon>Pseudomonadati</taxon>
        <taxon>Pseudomonadota</taxon>
        <taxon>Alphaproteobacteria</taxon>
        <taxon>Hyphomicrobiales</taxon>
        <taxon>Methylobacteriaceae</taxon>
        <taxon>Methylobacterium</taxon>
    </lineage>
</organism>
<dbReference type="NCBIfam" id="TIGR00229">
    <property type="entry name" value="sensory_box"/>
    <property type="match status" value="1"/>
</dbReference>
<dbReference type="PROSITE" id="PS50112">
    <property type="entry name" value="PAS"/>
    <property type="match status" value="1"/>
</dbReference>
<feature type="domain" description="Response regulatory" evidence="6">
    <location>
        <begin position="5"/>
        <end position="119"/>
    </location>
</feature>
<dbReference type="PRINTS" id="PR00344">
    <property type="entry name" value="BCTRLSENSOR"/>
</dbReference>
<evidence type="ECO:0000259" key="8">
    <source>
        <dbReference type="PROSITE" id="PS50113"/>
    </source>
</evidence>
<sequence length="621" mass="65462">MVKGTILAVDDEPDILIALEDLFEDEYTIVTSTKPSEALDILRATPDIAVILSDQRMPGMTGDAMLAEARAFHEAQAILLTGYADMSAVIAALNRGGITGYVTKPWDPVLLRSTVRQAFERHSLARDLATERALLLGLLDNAEDAIAFKDVEGRFVRLNARKAGRLGHTVAECLGRTREEIEGGPKVESPARIADRAAIASGVISETVTAEGPIGAERWSHVTRVPIRGAAGIITHLATIERDVTEQKNLEARLRQSDKMQALGTLAGGIAHDFNNLLTAILGSLELVGPKIVDQPRVQRLVTNAAQAAQRGASLTKRLLSFSRARDLRPRSVDVNALVAGMDALLGGSLGGLVTIATDLVAADPAALVDPDQLELAILNLCINARDAMPEGGTILVSTGTVTVADDPDLPSGDYVTVSIADSGMGIPPEILARVCEPFFTTKSVGQGTGLGLAMVFGLAQQSQGKLRIESEVGKGTRVDLFLPRADAAEEKAPLPAGMTTGAASPARILVVDDDAEVRHVTASFLNTFGYSETEAADGAAALAMMEGSSFDLIVADLAMPGMTGVELAEIVRRRWSGVPILIVTGHAEAIPIPDDLPVLRKPFDSADLAALVSEMLAPAA</sequence>
<accession>A0ABW3WWM3</accession>
<dbReference type="SUPFAM" id="SSF47384">
    <property type="entry name" value="Homodimeric domain of signal transducing histidine kinase"/>
    <property type="match status" value="1"/>
</dbReference>
<dbReference type="PROSITE" id="PS50110">
    <property type="entry name" value="RESPONSE_REGULATORY"/>
    <property type="match status" value="2"/>
</dbReference>
<dbReference type="SMART" id="SM00448">
    <property type="entry name" value="REC"/>
    <property type="match status" value="2"/>
</dbReference>
<dbReference type="Pfam" id="PF08448">
    <property type="entry name" value="PAS_4"/>
    <property type="match status" value="1"/>
</dbReference>
<dbReference type="SMART" id="SM00387">
    <property type="entry name" value="HATPase_c"/>
    <property type="match status" value="1"/>
</dbReference>
<dbReference type="PANTHER" id="PTHR43065">
    <property type="entry name" value="SENSOR HISTIDINE KINASE"/>
    <property type="match status" value="1"/>
</dbReference>
<dbReference type="InterPro" id="IPR001789">
    <property type="entry name" value="Sig_transdc_resp-reg_receiver"/>
</dbReference>
<dbReference type="InterPro" id="IPR036097">
    <property type="entry name" value="HisK_dim/P_sf"/>
</dbReference>
<dbReference type="Proteomes" id="UP001597176">
    <property type="component" value="Unassembled WGS sequence"/>
</dbReference>
<dbReference type="SUPFAM" id="SSF52172">
    <property type="entry name" value="CheY-like"/>
    <property type="match status" value="2"/>
</dbReference>
<dbReference type="RefSeq" id="WP_238204551.1">
    <property type="nucleotide sequence ID" value="NZ_JBHTND010000005.1"/>
</dbReference>
<feature type="domain" description="Response regulatory" evidence="6">
    <location>
        <begin position="508"/>
        <end position="617"/>
    </location>
</feature>
<protein>
    <recommendedName>
        <fullName evidence="2">histidine kinase</fullName>
        <ecNumber evidence="2">2.7.13.3</ecNumber>
    </recommendedName>
</protein>
<dbReference type="Pfam" id="PF00512">
    <property type="entry name" value="HisKA"/>
    <property type="match status" value="1"/>
</dbReference>
<dbReference type="Gene3D" id="1.10.287.130">
    <property type="match status" value="1"/>
</dbReference>
<dbReference type="EC" id="2.7.13.3" evidence="2"/>
<feature type="modified residue" description="4-aspartylphosphate" evidence="4">
    <location>
        <position position="557"/>
    </location>
</feature>
<dbReference type="SUPFAM" id="SSF55785">
    <property type="entry name" value="PYP-like sensor domain (PAS domain)"/>
    <property type="match status" value="1"/>
</dbReference>
<dbReference type="InterPro" id="IPR003661">
    <property type="entry name" value="HisK_dim/P_dom"/>
</dbReference>
<evidence type="ECO:0000259" key="7">
    <source>
        <dbReference type="PROSITE" id="PS50112"/>
    </source>
</evidence>
<feature type="domain" description="Histidine kinase" evidence="5">
    <location>
        <begin position="269"/>
        <end position="487"/>
    </location>
</feature>
<evidence type="ECO:0000313" key="9">
    <source>
        <dbReference type="EMBL" id="MFD1301076.1"/>
    </source>
</evidence>
<dbReference type="SUPFAM" id="SSF55874">
    <property type="entry name" value="ATPase domain of HSP90 chaperone/DNA topoisomerase II/histidine kinase"/>
    <property type="match status" value="1"/>
</dbReference>
<dbReference type="InterPro" id="IPR005467">
    <property type="entry name" value="His_kinase_dom"/>
</dbReference>
<evidence type="ECO:0000256" key="3">
    <source>
        <dbReference type="ARBA" id="ARBA00022553"/>
    </source>
</evidence>
<evidence type="ECO:0000256" key="4">
    <source>
        <dbReference type="PROSITE-ProRule" id="PRU00169"/>
    </source>
</evidence>
<dbReference type="InterPro" id="IPR035965">
    <property type="entry name" value="PAS-like_dom_sf"/>
</dbReference>
<dbReference type="PROSITE" id="PS50113">
    <property type="entry name" value="PAC"/>
    <property type="match status" value="1"/>
</dbReference>
<dbReference type="InterPro" id="IPR000014">
    <property type="entry name" value="PAS"/>
</dbReference>
<dbReference type="InterPro" id="IPR003594">
    <property type="entry name" value="HATPase_dom"/>
</dbReference>
<dbReference type="Pfam" id="PF00072">
    <property type="entry name" value="Response_reg"/>
    <property type="match status" value="2"/>
</dbReference>